<keyword evidence="1" id="KW-0472">Membrane</keyword>
<keyword evidence="3" id="KW-1185">Reference proteome</keyword>
<organism evidence="2 3">
    <name type="scientific">Glossina pallidipes</name>
    <name type="common">Tsetse fly</name>
    <dbReference type="NCBI Taxonomy" id="7398"/>
    <lineage>
        <taxon>Eukaryota</taxon>
        <taxon>Metazoa</taxon>
        <taxon>Ecdysozoa</taxon>
        <taxon>Arthropoda</taxon>
        <taxon>Hexapoda</taxon>
        <taxon>Insecta</taxon>
        <taxon>Pterygota</taxon>
        <taxon>Neoptera</taxon>
        <taxon>Endopterygota</taxon>
        <taxon>Diptera</taxon>
        <taxon>Brachycera</taxon>
        <taxon>Muscomorpha</taxon>
        <taxon>Hippoboscoidea</taxon>
        <taxon>Glossinidae</taxon>
        <taxon>Glossina</taxon>
    </lineage>
</organism>
<evidence type="ECO:0000256" key="1">
    <source>
        <dbReference type="SAM" id="Phobius"/>
    </source>
</evidence>
<reference evidence="3" key="1">
    <citation type="submission" date="2014-03" db="EMBL/GenBank/DDBJ databases">
        <authorList>
            <person name="Aksoy S."/>
            <person name="Warren W."/>
            <person name="Wilson R.K."/>
        </authorList>
    </citation>
    <scope>NUCLEOTIDE SEQUENCE [LARGE SCALE GENOMIC DNA]</scope>
    <source>
        <strain evidence="3">IAEA</strain>
    </source>
</reference>
<reference evidence="2" key="2">
    <citation type="submission" date="2020-05" db="UniProtKB">
        <authorList>
            <consortium name="EnsemblMetazoa"/>
        </authorList>
    </citation>
    <scope>IDENTIFICATION</scope>
    <source>
        <strain evidence="2">IAEA</strain>
    </source>
</reference>
<evidence type="ECO:0000313" key="2">
    <source>
        <dbReference type="EnsemblMetazoa" id="GPAI016472-PA"/>
    </source>
</evidence>
<dbReference type="VEuPathDB" id="VectorBase:GPAI016472"/>
<accession>A0A1A9ZJ87</accession>
<feature type="transmembrane region" description="Helical" evidence="1">
    <location>
        <begin position="23"/>
        <end position="42"/>
    </location>
</feature>
<keyword evidence="1" id="KW-0812">Transmembrane</keyword>
<keyword evidence="1" id="KW-1133">Transmembrane helix</keyword>
<protein>
    <submittedName>
        <fullName evidence="2">Uncharacterized protein</fullName>
    </submittedName>
</protein>
<sequence length="179" mass="20513">MTTAIIPCVDIKETKYPNASQEFFFIDFVQLLYILQSFVIMMQKAKYLKQMKNKRTKRIEDFIKFFLSKKTTKRTEEKNINIDNFIIDHGQITPMTKFSDEIISQNWLAGCSAAGRLLTPALRTAPMKTTQAYFHKKTTSRRLLNIGIREVITNDLKAATAASSLRIIDASEVLKLPAN</sequence>
<dbReference type="AlphaFoldDB" id="A0A1A9ZJ87"/>
<dbReference type="EnsemblMetazoa" id="GPAI016472-RA">
    <property type="protein sequence ID" value="GPAI016472-PA"/>
    <property type="gene ID" value="GPAI016472"/>
</dbReference>
<name>A0A1A9ZJ87_GLOPL</name>
<dbReference type="Proteomes" id="UP000092445">
    <property type="component" value="Unassembled WGS sequence"/>
</dbReference>
<evidence type="ECO:0000313" key="3">
    <source>
        <dbReference type="Proteomes" id="UP000092445"/>
    </source>
</evidence>
<proteinExistence type="predicted"/>